<dbReference type="Pfam" id="PF03009">
    <property type="entry name" value="GDPD"/>
    <property type="match status" value="1"/>
</dbReference>
<dbReference type="SUPFAM" id="SSF51695">
    <property type="entry name" value="PLC-like phosphodiesterases"/>
    <property type="match status" value="1"/>
</dbReference>
<dbReference type="Proteomes" id="UP001440612">
    <property type="component" value="Chromosome"/>
</dbReference>
<dbReference type="RefSeq" id="WP_341365981.1">
    <property type="nucleotide sequence ID" value="NZ_CP150951.2"/>
</dbReference>
<name>A0ABZ2V088_9RHOB</name>
<dbReference type="Gene3D" id="3.20.20.190">
    <property type="entry name" value="Phosphatidylinositol (PI) phosphodiesterase"/>
    <property type="match status" value="1"/>
</dbReference>
<proteinExistence type="predicted"/>
<dbReference type="InterPro" id="IPR030395">
    <property type="entry name" value="GP_PDE_dom"/>
</dbReference>
<evidence type="ECO:0000313" key="3">
    <source>
        <dbReference type="Proteomes" id="UP001440612"/>
    </source>
</evidence>
<accession>A0ABZ2V088</accession>
<dbReference type="EMBL" id="CP150951">
    <property type="protein sequence ID" value="WZC47861.1"/>
    <property type="molecule type" value="Genomic_DNA"/>
</dbReference>
<feature type="domain" description="GP-PDE" evidence="1">
    <location>
        <begin position="36"/>
        <end position="326"/>
    </location>
</feature>
<dbReference type="PROSITE" id="PS51704">
    <property type="entry name" value="GP_PDE"/>
    <property type="match status" value="1"/>
</dbReference>
<keyword evidence="3" id="KW-1185">Reference proteome</keyword>
<dbReference type="PANTHER" id="PTHR43805">
    <property type="entry name" value="GLYCEROPHOSPHORYL DIESTER PHOSPHODIESTERASE"/>
    <property type="match status" value="1"/>
</dbReference>
<sequence>MKRLFKRLVIGALLLIAALWAGNTSRLVSGLDQHQTRLIAHRGVHQIYVGTDRSIDACHAAPVAPMTHRFVENTLSSMQEAFRLGADVVELDIHLTPDNVFAVFHDWTLDCRTNGSGVTNSHLFADLQTLDLGYRIDDGTQTYPLRGTGIEQMPSLSQVFAAEMEGQFLINFKSRRTEEGIALTNMLADTRVNTQVFGVYGGQPPTRAATGALPGLRGFDRASIKTCLTRYLALGWSGHVPQDCQNTILLIPQNYAPLLWGWPHRFTQRMKAAGTTVILAGPYDGSGFSSGIDDADTFAKVPADFDGYLWTNRIEVIGPLLANQDN</sequence>
<organism evidence="2 3">
    <name type="scientific">Yoonia phaeophyticola</name>
    <dbReference type="NCBI Taxonomy" id="3137369"/>
    <lineage>
        <taxon>Bacteria</taxon>
        <taxon>Pseudomonadati</taxon>
        <taxon>Pseudomonadota</taxon>
        <taxon>Alphaproteobacteria</taxon>
        <taxon>Rhodobacterales</taxon>
        <taxon>Paracoccaceae</taxon>
        <taxon>Yoonia</taxon>
    </lineage>
</organism>
<evidence type="ECO:0000259" key="1">
    <source>
        <dbReference type="PROSITE" id="PS51704"/>
    </source>
</evidence>
<gene>
    <name evidence="2" type="ORF">AABB29_13310</name>
</gene>
<dbReference type="PANTHER" id="PTHR43805:SF1">
    <property type="entry name" value="GP-PDE DOMAIN-CONTAINING PROTEIN"/>
    <property type="match status" value="1"/>
</dbReference>
<reference evidence="3" key="1">
    <citation type="submission" date="2024-04" db="EMBL/GenBank/DDBJ databases">
        <title>Phylogenomic analyses of a clade within the roseobacter group suggest taxonomic reassignments of species of the genera Aestuariivita, Citreicella, Loktanella, Nautella, Pelagibaca, Ruegeria, Thalassobius, Thiobacimonas and Tropicibacter, and the proposal o.</title>
        <authorList>
            <person name="Jeon C.O."/>
        </authorList>
    </citation>
    <scope>NUCLEOTIDE SEQUENCE [LARGE SCALE GENOMIC DNA]</scope>
    <source>
        <strain evidence="3">BS5-3</strain>
    </source>
</reference>
<protein>
    <submittedName>
        <fullName evidence="2">Glycerophosphodiester phosphodiesterase family protein</fullName>
    </submittedName>
</protein>
<evidence type="ECO:0000313" key="2">
    <source>
        <dbReference type="EMBL" id="WZC47861.1"/>
    </source>
</evidence>
<dbReference type="InterPro" id="IPR017946">
    <property type="entry name" value="PLC-like_Pdiesterase_TIM-brl"/>
</dbReference>